<keyword evidence="2" id="KW-0472">Membrane</keyword>
<evidence type="ECO:0008006" key="5">
    <source>
        <dbReference type="Google" id="ProtNLM"/>
    </source>
</evidence>
<dbReference type="AlphaFoldDB" id="A0A0R0CJI5"/>
<proteinExistence type="predicted"/>
<feature type="transmembrane region" description="Helical" evidence="2">
    <location>
        <begin position="12"/>
        <end position="35"/>
    </location>
</feature>
<sequence>MRAEHPQPRIGLLVAVAAWSTVLALAALLGLGGFIRPLPADPSLAPALPKPAPAGSERLGPPSQYTAMVQRPLFYPSRTPQPFFLSGEGPQADQGFDYVLSSVLITPQLRMAILQPSDGGEGIRVKEGEAPVPAPQWRLVELAPRNAVFEGPDGRRSLELRVFDGSGEVAPPPALPVLPPATGAATAPAAQQGQPTAPAAPTAAPPAASQPPQKQDATSQEPTPEASDAQMEAIRKRIEERRRRLREAQKNPPAAPPQDQTQ</sequence>
<gene>
    <name evidence="3" type="ORF">ABB29_09335</name>
</gene>
<reference evidence="3 4" key="1">
    <citation type="submission" date="2015-05" db="EMBL/GenBank/DDBJ databases">
        <title>Genome sequencing and analysis of members of genus Stenotrophomonas.</title>
        <authorList>
            <person name="Patil P.P."/>
            <person name="Midha S."/>
            <person name="Patil P.B."/>
        </authorList>
    </citation>
    <scope>NUCLEOTIDE SEQUENCE [LARGE SCALE GENOMIC DNA]</scope>
    <source>
        <strain evidence="3 4">DSM 21858</strain>
    </source>
</reference>
<evidence type="ECO:0000256" key="1">
    <source>
        <dbReference type="SAM" id="MobiDB-lite"/>
    </source>
</evidence>
<dbReference type="STRING" id="344882.ABB29_09335"/>
<name>A0A0R0CJI5_9GAMM</name>
<feature type="compositionally biased region" description="Basic and acidic residues" evidence="1">
    <location>
        <begin position="233"/>
        <end position="249"/>
    </location>
</feature>
<organism evidence="3 4">
    <name type="scientific">Pseudoxanthomonas dokdonensis</name>
    <dbReference type="NCBI Taxonomy" id="344882"/>
    <lineage>
        <taxon>Bacteria</taxon>
        <taxon>Pseudomonadati</taxon>
        <taxon>Pseudomonadota</taxon>
        <taxon>Gammaproteobacteria</taxon>
        <taxon>Lysobacterales</taxon>
        <taxon>Lysobacteraceae</taxon>
        <taxon>Pseudoxanthomonas</taxon>
    </lineage>
</organism>
<accession>A0A0R0CJI5</accession>
<feature type="region of interest" description="Disordered" evidence="1">
    <location>
        <begin position="171"/>
        <end position="262"/>
    </location>
</feature>
<evidence type="ECO:0000313" key="4">
    <source>
        <dbReference type="Proteomes" id="UP000052052"/>
    </source>
</evidence>
<keyword evidence="2" id="KW-1133">Transmembrane helix</keyword>
<keyword evidence="4" id="KW-1185">Reference proteome</keyword>
<dbReference type="EMBL" id="LDJL01000009">
    <property type="protein sequence ID" value="KRG69659.1"/>
    <property type="molecule type" value="Genomic_DNA"/>
</dbReference>
<comment type="caution">
    <text evidence="3">The sequence shown here is derived from an EMBL/GenBank/DDBJ whole genome shotgun (WGS) entry which is preliminary data.</text>
</comment>
<dbReference type="Proteomes" id="UP000052052">
    <property type="component" value="Unassembled WGS sequence"/>
</dbReference>
<dbReference type="RefSeq" id="WP_157062584.1">
    <property type="nucleotide sequence ID" value="NZ_LDJL01000009.1"/>
</dbReference>
<dbReference type="PATRIC" id="fig|344882.3.peg.3225"/>
<evidence type="ECO:0000313" key="3">
    <source>
        <dbReference type="EMBL" id="KRG69659.1"/>
    </source>
</evidence>
<keyword evidence="2" id="KW-0812">Transmembrane</keyword>
<evidence type="ECO:0000256" key="2">
    <source>
        <dbReference type="SAM" id="Phobius"/>
    </source>
</evidence>
<dbReference type="OrthoDB" id="6051102at2"/>
<protein>
    <recommendedName>
        <fullName evidence="5">General secretion pathway protein GspN</fullName>
    </recommendedName>
</protein>
<feature type="compositionally biased region" description="Low complexity" evidence="1">
    <location>
        <begin position="180"/>
        <end position="213"/>
    </location>
</feature>